<feature type="region of interest" description="Disordered" evidence="6">
    <location>
        <begin position="309"/>
        <end position="328"/>
    </location>
</feature>
<dbReference type="Proteomes" id="UP001302812">
    <property type="component" value="Unassembled WGS sequence"/>
</dbReference>
<feature type="transmembrane region" description="Helical" evidence="7">
    <location>
        <begin position="6"/>
        <end position="28"/>
    </location>
</feature>
<dbReference type="InterPro" id="IPR052337">
    <property type="entry name" value="SAT4-like"/>
</dbReference>
<feature type="transmembrane region" description="Helical" evidence="7">
    <location>
        <begin position="198"/>
        <end position="216"/>
    </location>
</feature>
<evidence type="ECO:0000256" key="7">
    <source>
        <dbReference type="SAM" id="Phobius"/>
    </source>
</evidence>
<dbReference type="InterPro" id="IPR049326">
    <property type="entry name" value="Rhodopsin_dom_fungi"/>
</dbReference>
<reference evidence="9" key="2">
    <citation type="submission" date="2023-05" db="EMBL/GenBank/DDBJ databases">
        <authorList>
            <consortium name="Lawrence Berkeley National Laboratory"/>
            <person name="Steindorff A."/>
            <person name="Hensen N."/>
            <person name="Bonometti L."/>
            <person name="Westerberg I."/>
            <person name="Brannstrom I.O."/>
            <person name="Guillou S."/>
            <person name="Cros-Aarteil S."/>
            <person name="Calhoun S."/>
            <person name="Haridas S."/>
            <person name="Kuo A."/>
            <person name="Mondo S."/>
            <person name="Pangilinan J."/>
            <person name="Riley R."/>
            <person name="Labutti K."/>
            <person name="Andreopoulos B."/>
            <person name="Lipzen A."/>
            <person name="Chen C."/>
            <person name="Yanf M."/>
            <person name="Daum C."/>
            <person name="Ng V."/>
            <person name="Clum A."/>
            <person name="Ohm R."/>
            <person name="Martin F."/>
            <person name="Silar P."/>
            <person name="Natvig D."/>
            <person name="Lalanne C."/>
            <person name="Gautier V."/>
            <person name="Ament-Velasquez S.L."/>
            <person name="Kruys A."/>
            <person name="Hutchinson M.I."/>
            <person name="Powell A.J."/>
            <person name="Barry K."/>
            <person name="Miller A.N."/>
            <person name="Grigoriev I.V."/>
            <person name="Debuchy R."/>
            <person name="Gladieux P."/>
            <person name="Thoren M.H."/>
            <person name="Johannesson H."/>
        </authorList>
    </citation>
    <scope>NUCLEOTIDE SEQUENCE</scope>
    <source>
        <strain evidence="9">CBS 508.74</strain>
    </source>
</reference>
<evidence type="ECO:0000256" key="1">
    <source>
        <dbReference type="ARBA" id="ARBA00004141"/>
    </source>
</evidence>
<accession>A0AAN6QFI4</accession>
<evidence type="ECO:0000256" key="3">
    <source>
        <dbReference type="ARBA" id="ARBA00022989"/>
    </source>
</evidence>
<evidence type="ECO:0000313" key="9">
    <source>
        <dbReference type="EMBL" id="KAK4107824.1"/>
    </source>
</evidence>
<dbReference type="GeneID" id="89941257"/>
<evidence type="ECO:0000256" key="2">
    <source>
        <dbReference type="ARBA" id="ARBA00022692"/>
    </source>
</evidence>
<dbReference type="AlphaFoldDB" id="A0AAN6QFI4"/>
<protein>
    <recommendedName>
        <fullName evidence="8">Rhodopsin domain-containing protein</fullName>
    </recommendedName>
</protein>
<organism evidence="9 10">
    <name type="scientific">Canariomyces notabilis</name>
    <dbReference type="NCBI Taxonomy" id="2074819"/>
    <lineage>
        <taxon>Eukaryota</taxon>
        <taxon>Fungi</taxon>
        <taxon>Dikarya</taxon>
        <taxon>Ascomycota</taxon>
        <taxon>Pezizomycotina</taxon>
        <taxon>Sordariomycetes</taxon>
        <taxon>Sordariomycetidae</taxon>
        <taxon>Sordariales</taxon>
        <taxon>Chaetomiaceae</taxon>
        <taxon>Canariomyces</taxon>
    </lineage>
</organism>
<comment type="subcellular location">
    <subcellularLocation>
        <location evidence="1">Membrane</location>
        <topology evidence="1">Multi-pass membrane protein</topology>
    </subcellularLocation>
</comment>
<feature type="transmembrane region" description="Helical" evidence="7">
    <location>
        <begin position="117"/>
        <end position="137"/>
    </location>
</feature>
<comment type="similarity">
    <text evidence="5">Belongs to the SAT4 family.</text>
</comment>
<proteinExistence type="inferred from homology"/>
<evidence type="ECO:0000313" key="10">
    <source>
        <dbReference type="Proteomes" id="UP001302812"/>
    </source>
</evidence>
<reference evidence="9" key="1">
    <citation type="journal article" date="2023" name="Mol. Phylogenet. Evol.">
        <title>Genome-scale phylogeny and comparative genomics of the fungal order Sordariales.</title>
        <authorList>
            <person name="Hensen N."/>
            <person name="Bonometti L."/>
            <person name="Westerberg I."/>
            <person name="Brannstrom I.O."/>
            <person name="Guillou S."/>
            <person name="Cros-Aarteil S."/>
            <person name="Calhoun S."/>
            <person name="Haridas S."/>
            <person name="Kuo A."/>
            <person name="Mondo S."/>
            <person name="Pangilinan J."/>
            <person name="Riley R."/>
            <person name="LaButti K."/>
            <person name="Andreopoulos B."/>
            <person name="Lipzen A."/>
            <person name="Chen C."/>
            <person name="Yan M."/>
            <person name="Daum C."/>
            <person name="Ng V."/>
            <person name="Clum A."/>
            <person name="Steindorff A."/>
            <person name="Ohm R.A."/>
            <person name="Martin F."/>
            <person name="Silar P."/>
            <person name="Natvig D.O."/>
            <person name="Lalanne C."/>
            <person name="Gautier V."/>
            <person name="Ament-Velasquez S.L."/>
            <person name="Kruys A."/>
            <person name="Hutchinson M.I."/>
            <person name="Powell A.J."/>
            <person name="Barry K."/>
            <person name="Miller A.N."/>
            <person name="Grigoriev I.V."/>
            <person name="Debuchy R."/>
            <person name="Gladieux P."/>
            <person name="Hiltunen Thoren M."/>
            <person name="Johannesson H."/>
        </authorList>
    </citation>
    <scope>NUCLEOTIDE SEQUENCE</scope>
    <source>
        <strain evidence="9">CBS 508.74</strain>
    </source>
</reference>
<dbReference type="EMBL" id="MU853369">
    <property type="protein sequence ID" value="KAK4107824.1"/>
    <property type="molecule type" value="Genomic_DNA"/>
</dbReference>
<dbReference type="Pfam" id="PF20684">
    <property type="entry name" value="Fung_rhodopsin"/>
    <property type="match status" value="1"/>
</dbReference>
<sequence>MNLGPHINFTIWLLTALSAVFLALRVYCKFLRHRGLWWDDYVLIASWLSLAVSGAFVSASITLGFGRPLSEFNFDNLHMYLLYTNLAGTFSILAALWSKTSFAITILRISSDWTKVAVWFIIVTVNGSLGAAIGITWGQCTPIEKIWRPSLEGSCWPKEIQIRYNTFTAIYSGALDIVLALVPWKIIWALTMNKKEKFGVLIAMSMGIFAGITSIIKFTRLPSISDSTFTEATNELVILGSAESAITIMAASIPILRALLRVSGPPRGPAEFYHTDISLVAGTENLQGTARSRKIIQIEEVLVEYESNVESNRHPGQDPQGLDVERAV</sequence>
<evidence type="ECO:0000256" key="4">
    <source>
        <dbReference type="ARBA" id="ARBA00023136"/>
    </source>
</evidence>
<dbReference type="PANTHER" id="PTHR33048:SF42">
    <property type="entry name" value="INTEGRAL MEMBRANE PROTEIN"/>
    <property type="match status" value="1"/>
</dbReference>
<keyword evidence="10" id="KW-1185">Reference proteome</keyword>
<keyword evidence="4 7" id="KW-0472">Membrane</keyword>
<dbReference type="PANTHER" id="PTHR33048">
    <property type="entry name" value="PTH11-LIKE INTEGRAL MEMBRANE PROTEIN (AFU_ORTHOLOGUE AFUA_5G11245)"/>
    <property type="match status" value="1"/>
</dbReference>
<feature type="transmembrane region" description="Helical" evidence="7">
    <location>
        <begin position="40"/>
        <end position="65"/>
    </location>
</feature>
<feature type="transmembrane region" description="Helical" evidence="7">
    <location>
        <begin position="169"/>
        <end position="191"/>
    </location>
</feature>
<dbReference type="RefSeq" id="XP_064665394.1">
    <property type="nucleotide sequence ID" value="XM_064817132.1"/>
</dbReference>
<comment type="caution">
    <text evidence="9">The sequence shown here is derived from an EMBL/GenBank/DDBJ whole genome shotgun (WGS) entry which is preliminary data.</text>
</comment>
<evidence type="ECO:0000259" key="8">
    <source>
        <dbReference type="Pfam" id="PF20684"/>
    </source>
</evidence>
<evidence type="ECO:0000256" key="5">
    <source>
        <dbReference type="ARBA" id="ARBA00038359"/>
    </source>
</evidence>
<gene>
    <name evidence="9" type="ORF">N656DRAFT_793002</name>
</gene>
<keyword evidence="3 7" id="KW-1133">Transmembrane helix</keyword>
<dbReference type="GO" id="GO:0016020">
    <property type="term" value="C:membrane"/>
    <property type="evidence" value="ECO:0007669"/>
    <property type="project" value="UniProtKB-SubCell"/>
</dbReference>
<feature type="transmembrane region" description="Helical" evidence="7">
    <location>
        <begin position="77"/>
        <end position="97"/>
    </location>
</feature>
<name>A0AAN6QFI4_9PEZI</name>
<feature type="domain" description="Rhodopsin" evidence="8">
    <location>
        <begin position="24"/>
        <end position="261"/>
    </location>
</feature>
<keyword evidence="2 7" id="KW-0812">Transmembrane</keyword>
<evidence type="ECO:0000256" key="6">
    <source>
        <dbReference type="SAM" id="MobiDB-lite"/>
    </source>
</evidence>